<feature type="transmembrane region" description="Helical" evidence="1">
    <location>
        <begin position="261"/>
        <end position="279"/>
    </location>
</feature>
<evidence type="ECO:0000313" key="2">
    <source>
        <dbReference type="EMBL" id="KND26357.1"/>
    </source>
</evidence>
<feature type="transmembrane region" description="Helical" evidence="1">
    <location>
        <begin position="235"/>
        <end position="254"/>
    </location>
</feature>
<keyword evidence="1" id="KW-0812">Transmembrane</keyword>
<feature type="transmembrane region" description="Helical" evidence="1">
    <location>
        <begin position="158"/>
        <end position="176"/>
    </location>
</feature>
<protein>
    <submittedName>
        <fullName evidence="2">ABC transporter</fullName>
    </submittedName>
</protein>
<dbReference type="AlphaFoldDB" id="A0A0L0JKX5"/>
<gene>
    <name evidence="2" type="ORF">IQ63_37340</name>
</gene>
<sequence length="507" mass="53567">MSTLTATPTTVAEPKNPGPSRLAPVLALARFEARELLLQVPVVLFGLLWLTFTVVKLVRDEGMDDFPILHMVDRDTQALPQFFSIAILVAVNSAVLRARRNKTDEQFSMLPMEPWARALAHTLSVVPYALFTALVVGVDFGTAAIRPGAVGSGSVAELVVGPLTVMFAGLIGMLLAGLWPLAFVPVLVVAVVYVAVVESVSLDGSWTSWFSPVTIDENTNGLPVPSNLLDRHSGWHALYLLALCVLLACVAMLVKGGRSVALKAAAVLALAVTVVAGLGQRPGDQTALAEARRTASEHPEKVQSCAEYDGSTYCSFPEWNGQRAQWAKVVDRVRAGAGVATPLTVRQRIDVTDGIGGDYTLTPRTGAAQATVGTRWGGNRVPEFAVGVASVLVAGSEKAAENLCGARGVTVLWLALGNDPTPEDTFRGLRLDDSTVGSAIVRSTTDSVSMTAQQTDVVNSLLARPRTEVTAAVKAHWTELTSPRTTTADAARLLGVEAPKGAETCGE</sequence>
<keyword evidence="1" id="KW-0472">Membrane</keyword>
<evidence type="ECO:0000256" key="1">
    <source>
        <dbReference type="SAM" id="Phobius"/>
    </source>
</evidence>
<feature type="transmembrane region" description="Helical" evidence="1">
    <location>
        <begin position="78"/>
        <end position="98"/>
    </location>
</feature>
<comment type="caution">
    <text evidence="2">The sequence shown here is derived from an EMBL/GenBank/DDBJ whole genome shotgun (WGS) entry which is preliminary data.</text>
</comment>
<evidence type="ECO:0000313" key="3">
    <source>
        <dbReference type="Proteomes" id="UP000037151"/>
    </source>
</evidence>
<dbReference type="Proteomes" id="UP000037151">
    <property type="component" value="Unassembled WGS sequence"/>
</dbReference>
<feature type="transmembrane region" description="Helical" evidence="1">
    <location>
        <begin position="183"/>
        <end position="202"/>
    </location>
</feature>
<dbReference type="RefSeq" id="WP_050374572.1">
    <property type="nucleotide sequence ID" value="NZ_KQ257834.1"/>
</dbReference>
<name>A0A0L0JKX5_9ACTN</name>
<feature type="transmembrane region" description="Helical" evidence="1">
    <location>
        <begin position="118"/>
        <end position="138"/>
    </location>
</feature>
<proteinExistence type="predicted"/>
<keyword evidence="1" id="KW-1133">Transmembrane helix</keyword>
<dbReference type="PATRIC" id="fig|42234.21.peg.7687"/>
<dbReference type="OrthoDB" id="3665898at2"/>
<organism evidence="2 3">
    <name type="scientific">Streptomyces acidiscabies</name>
    <dbReference type="NCBI Taxonomy" id="42234"/>
    <lineage>
        <taxon>Bacteria</taxon>
        <taxon>Bacillati</taxon>
        <taxon>Actinomycetota</taxon>
        <taxon>Actinomycetes</taxon>
        <taxon>Kitasatosporales</taxon>
        <taxon>Streptomycetaceae</taxon>
        <taxon>Streptomyces</taxon>
    </lineage>
</organism>
<accession>A0A0L0JKX5</accession>
<reference evidence="3" key="1">
    <citation type="submission" date="2014-07" db="EMBL/GenBank/DDBJ databases">
        <title>Genome sequencing of plant-pathogenic Streptomyces species.</title>
        <authorList>
            <person name="Harrison J."/>
            <person name="Sapp M."/>
            <person name="Thwaites R."/>
            <person name="Studholme D.J."/>
        </authorList>
    </citation>
    <scope>NUCLEOTIDE SEQUENCE [LARGE SCALE GENOMIC DNA]</scope>
    <source>
        <strain evidence="3">NCPPB 4445</strain>
    </source>
</reference>
<dbReference type="EMBL" id="JPPY01000212">
    <property type="protein sequence ID" value="KND26357.1"/>
    <property type="molecule type" value="Genomic_DNA"/>
</dbReference>
<feature type="transmembrane region" description="Helical" evidence="1">
    <location>
        <begin position="36"/>
        <end position="58"/>
    </location>
</feature>